<dbReference type="SUPFAM" id="SSF51294">
    <property type="entry name" value="Hedgehog/intein (Hint) domain"/>
    <property type="match status" value="1"/>
</dbReference>
<protein>
    <submittedName>
        <fullName evidence="2">Hint domain-containing protein</fullName>
    </submittedName>
</protein>
<organism evidence="2 3">
    <name type="scientific">Commensalibacter nepenthis</name>
    <dbReference type="NCBI Taxonomy" id="3043872"/>
    <lineage>
        <taxon>Bacteria</taxon>
        <taxon>Pseudomonadati</taxon>
        <taxon>Pseudomonadota</taxon>
        <taxon>Alphaproteobacteria</taxon>
        <taxon>Acetobacterales</taxon>
        <taxon>Acetobacteraceae</taxon>
    </lineage>
</organism>
<evidence type="ECO:0000313" key="2">
    <source>
        <dbReference type="EMBL" id="MDI2112321.1"/>
    </source>
</evidence>
<dbReference type="EMBL" id="JASBAN010000001">
    <property type="protein sequence ID" value="MDI2112321.1"/>
    <property type="molecule type" value="Genomic_DNA"/>
</dbReference>
<dbReference type="InterPro" id="IPR028992">
    <property type="entry name" value="Hedgehog/Intein_dom"/>
</dbReference>
<comment type="caution">
    <text evidence="2">The sequence shown here is derived from an EMBL/GenBank/DDBJ whole genome shotgun (WGS) entry which is preliminary data.</text>
</comment>
<dbReference type="RefSeq" id="WP_281461983.1">
    <property type="nucleotide sequence ID" value="NZ_JASBAN010000001.1"/>
</dbReference>
<name>A0ABT6Q608_9PROT</name>
<accession>A0ABT6Q608</accession>
<dbReference type="InterPro" id="IPR036844">
    <property type="entry name" value="Hint_dom_sf"/>
</dbReference>
<keyword evidence="3" id="KW-1185">Reference proteome</keyword>
<dbReference type="Gene3D" id="2.170.16.10">
    <property type="entry name" value="Hedgehog/Intein (Hint) domain"/>
    <property type="match status" value="1"/>
</dbReference>
<feature type="domain" description="Hedgehog/Intein (Hint)" evidence="1">
    <location>
        <begin position="392"/>
        <end position="533"/>
    </location>
</feature>
<reference evidence="2" key="1">
    <citation type="submission" date="2023-05" db="EMBL/GenBank/DDBJ databases">
        <title>Whole genome sequence of Commensalibacter sp.</title>
        <authorList>
            <person name="Charoenyingcharoen P."/>
            <person name="Yukphan P."/>
        </authorList>
    </citation>
    <scope>NUCLEOTIDE SEQUENCE</scope>
    <source>
        <strain evidence="2">TBRC 10068</strain>
    </source>
</reference>
<dbReference type="Pfam" id="PF13403">
    <property type="entry name" value="Hint_2"/>
    <property type="match status" value="1"/>
</dbReference>
<evidence type="ECO:0000259" key="1">
    <source>
        <dbReference type="Pfam" id="PF13403"/>
    </source>
</evidence>
<evidence type="ECO:0000313" key="3">
    <source>
        <dbReference type="Proteomes" id="UP001431775"/>
    </source>
</evidence>
<gene>
    <name evidence="2" type="ORF">QJV33_03290</name>
</gene>
<dbReference type="Proteomes" id="UP001431775">
    <property type="component" value="Unassembled WGS sequence"/>
</dbReference>
<proteinExistence type="predicted"/>
<sequence length="738" mass="80531">MADTFPNGGTNSTEQLFDQNGTIFIGGRVANTIINDKNGSFIFTQPNSVLNIYGNLTNNGKFSIDPQRVGGGVNATFGYGSTTNSLTQTGGSIELDQPDNTSGTILNLAYSSINNDANSKIISNAGPSSTFNALYVTNLINAGIIQGIGNNGGAMTANWGNGAANSVFNNTGIFNIDNRSATGGTTININFATIANDGTFSLNYTPGSTVHVTAGAGGITNNGNFIYSSNAKSGANDGSTVTLNSTSKGFINNGSLTFDHTRVNLNVMDISSTSDNPGYINLAGGTYINNRNYTPTFLNQTFNLSNGDNIINFSRATAKSFQGKIRGFGATDQLYLGFNGTQVYNPETGILTVTYANTVYKFDMGLGYDPALFTYSGMTIKYNGDAPEIDTPCYLAGSMINTPKGDIPVEQLKIGDYVTTFDVATNSYQNKKIIWVGTRKVTINHQLPDDMAGYSVCIKKDAIASNNPYQDIWVTPEHCLFFDGKFIPVRMLVNGASIYYDYSLNGFDVYHIETKEHSIIIANGMFSESFLNTKNHNLFHKQGNIITLHNQASKTWKDAAVPLDVSQEFVKPLFNQLKKRAIEHGYTDQTIPYTLTRKTNLHLITNTGITLYGNRNDESYISIIPNDVTSVHIISNTSRPSDIIGPYVDDRRYFGVSIGEIILFNNQNIHQITTHLEKTELEGWHNLSQSDCRWTTGNAFLPFGNKLNTNSCLVIKIAEPSFFIQKEDYNSKKMLLSA</sequence>